<reference evidence="1 2" key="1">
    <citation type="submission" date="2020-08" db="EMBL/GenBank/DDBJ databases">
        <title>Genomic Encyclopedia of Type Strains, Phase IV (KMG-IV): sequencing the most valuable type-strain genomes for metagenomic binning, comparative biology and taxonomic classification.</title>
        <authorList>
            <person name="Goeker M."/>
        </authorList>
    </citation>
    <scope>NUCLEOTIDE SEQUENCE [LARGE SCALE GENOMIC DNA]</scope>
    <source>
        <strain evidence="1 2">DSM 25966</strain>
    </source>
</reference>
<sequence length="134" mass="14916">MHQRPPLWQSSMFCEPPGPQEFGGLSSAWMAGEFGLSVAWQPAMPKRLAMRHIESNAVRMTVLLSAQRRPLLQSSISAEPPDPQEFGGLSIACIAPEFDPPDWQAERPAMLEIKASERKKIRMVVLLSLPQIPV</sequence>
<name>A0A840AJR4_9HYPH</name>
<organism evidence="1 2">
    <name type="scientific">Kaistia hirudinis</name>
    <dbReference type="NCBI Taxonomy" id="1293440"/>
    <lineage>
        <taxon>Bacteria</taxon>
        <taxon>Pseudomonadati</taxon>
        <taxon>Pseudomonadota</taxon>
        <taxon>Alphaproteobacteria</taxon>
        <taxon>Hyphomicrobiales</taxon>
        <taxon>Kaistiaceae</taxon>
        <taxon>Kaistia</taxon>
    </lineage>
</organism>
<protein>
    <submittedName>
        <fullName evidence="1">Uncharacterized protein</fullName>
    </submittedName>
</protein>
<dbReference type="Proteomes" id="UP000553963">
    <property type="component" value="Unassembled WGS sequence"/>
</dbReference>
<proteinExistence type="predicted"/>
<comment type="caution">
    <text evidence="1">The sequence shown here is derived from an EMBL/GenBank/DDBJ whole genome shotgun (WGS) entry which is preliminary data.</text>
</comment>
<accession>A0A840AJR4</accession>
<evidence type="ECO:0000313" key="2">
    <source>
        <dbReference type="Proteomes" id="UP000553963"/>
    </source>
</evidence>
<gene>
    <name evidence="1" type="ORF">GGR25_000403</name>
</gene>
<dbReference type="AlphaFoldDB" id="A0A840AJR4"/>
<evidence type="ECO:0000313" key="1">
    <source>
        <dbReference type="EMBL" id="MBB3929384.1"/>
    </source>
</evidence>
<dbReference type="RefSeq" id="WP_183397048.1">
    <property type="nucleotide sequence ID" value="NZ_JACIDS010000001.1"/>
</dbReference>
<keyword evidence="2" id="KW-1185">Reference proteome</keyword>
<dbReference type="EMBL" id="JACIDS010000001">
    <property type="protein sequence ID" value="MBB3929384.1"/>
    <property type="molecule type" value="Genomic_DNA"/>
</dbReference>